<reference evidence="2 4" key="1">
    <citation type="journal article" date="2019" name="Int. J. Syst. Evol. Microbiol.">
        <title>Streptomyces cyaneochromogenes sp. nov., a blue pigment-producing actinomycete from manganese-contaminated soil.</title>
        <authorList>
            <person name="Tang X."/>
            <person name="Zhao J."/>
            <person name="Li K."/>
            <person name="Chen Z."/>
            <person name="Sun Y."/>
            <person name="Gao J."/>
        </authorList>
    </citation>
    <scope>NUCLEOTIDE SEQUENCE [LARGE SCALE GENOMIC DNA]</scope>
    <source>
        <strain evidence="2 4">MK-45</strain>
    </source>
</reference>
<accession>A0A3Q9EN57</accession>
<evidence type="ECO:0000256" key="1">
    <source>
        <dbReference type="SAM" id="MobiDB-lite"/>
    </source>
</evidence>
<dbReference type="KEGG" id="scya:EJ357_00025"/>
<dbReference type="CDD" id="cd00093">
    <property type="entry name" value="HTH_XRE"/>
    <property type="match status" value="1"/>
</dbReference>
<feature type="compositionally biased region" description="Acidic residues" evidence="1">
    <location>
        <begin position="275"/>
        <end position="287"/>
    </location>
</feature>
<dbReference type="EMBL" id="CP034539">
    <property type="protein sequence ID" value="AZQ40146.1"/>
    <property type="molecule type" value="Genomic_DNA"/>
</dbReference>
<dbReference type="InterPro" id="IPR001387">
    <property type="entry name" value="Cro/C1-type_HTH"/>
</dbReference>
<gene>
    <name evidence="2" type="ORF">EJ357_00025</name>
    <name evidence="3" type="ORF">EJ357_47905</name>
</gene>
<dbReference type="OrthoDB" id="4099594at2"/>
<evidence type="ECO:0000313" key="3">
    <source>
        <dbReference type="EMBL" id="AZQ40146.1"/>
    </source>
</evidence>
<feature type="region of interest" description="Disordered" evidence="1">
    <location>
        <begin position="228"/>
        <end position="253"/>
    </location>
</feature>
<sequence length="315" mass="35508">MGRPTKPVDASAHPRLRALAAYLRQLKDESRITYATLSERTGPANTPGFRGASTLSQAARGTHLPPLETVLAYARAAGDPGGYSIQWREAKTRSLWKAAAAEKARRHLSGRARRTRQVRTQASLAQELARLRLRAGRPSYSAIEQATKAGGHRVPRSTAHLILSGKALPSREQLSALLQAFDVSAPDTAQWHTVLNRIEDRRRPPEPPPRRWGGYVCADAHPAVQEHLERRERDEEIKRRTGQIQPDETYEDYEDRMRERAFQRAAEEWLVEEYEEYEDDEPGGEAEEQARAAEQTAFRVRLRAMVEPDSPHGAD</sequence>
<dbReference type="EMBL" id="CP034539">
    <property type="protein sequence ID" value="AZQ32077.1"/>
    <property type="molecule type" value="Genomic_DNA"/>
</dbReference>
<dbReference type="AlphaFoldDB" id="A0A3Q9EN57"/>
<evidence type="ECO:0000313" key="4">
    <source>
        <dbReference type="Proteomes" id="UP000280298"/>
    </source>
</evidence>
<feature type="compositionally biased region" description="Basic and acidic residues" evidence="1">
    <location>
        <begin position="228"/>
        <end position="239"/>
    </location>
</feature>
<proteinExistence type="predicted"/>
<dbReference type="Proteomes" id="UP000280298">
    <property type="component" value="Chromosome"/>
</dbReference>
<protein>
    <submittedName>
        <fullName evidence="2">Transcriptional regulator</fullName>
    </submittedName>
</protein>
<dbReference type="Pfam" id="PF13560">
    <property type="entry name" value="HTH_31"/>
    <property type="match status" value="1"/>
</dbReference>
<evidence type="ECO:0000313" key="2">
    <source>
        <dbReference type="EMBL" id="AZQ32077.1"/>
    </source>
</evidence>
<keyword evidence="4" id="KW-1185">Reference proteome</keyword>
<dbReference type="KEGG" id="scya:EJ357_47905"/>
<feature type="region of interest" description="Disordered" evidence="1">
    <location>
        <begin position="275"/>
        <end position="296"/>
    </location>
</feature>
<name>A0A3Q9EN57_9ACTN</name>
<organism evidence="2 4">
    <name type="scientific">Streptomyces cyaneochromogenes</name>
    <dbReference type="NCBI Taxonomy" id="2496836"/>
    <lineage>
        <taxon>Bacteria</taxon>
        <taxon>Bacillati</taxon>
        <taxon>Actinomycetota</taxon>
        <taxon>Actinomycetes</taxon>
        <taxon>Kitasatosporales</taxon>
        <taxon>Streptomycetaceae</taxon>
        <taxon>Streptomyces</taxon>
    </lineage>
</organism>
<dbReference type="RefSeq" id="WP_126387404.1">
    <property type="nucleotide sequence ID" value="NZ_CP034539.1"/>
</dbReference>